<dbReference type="EMBL" id="DTDV01000019">
    <property type="protein sequence ID" value="HGK24306.1"/>
    <property type="molecule type" value="Genomic_DNA"/>
</dbReference>
<feature type="binding site" evidence="4">
    <location>
        <position position="109"/>
    </location>
    <ligand>
        <name>D-ribulose 5-phosphate</name>
        <dbReference type="ChEBI" id="CHEBI:58121"/>
    </ligand>
</feature>
<dbReference type="EC" id="5.3.1.6" evidence="5"/>
<evidence type="ECO:0000256" key="2">
    <source>
        <dbReference type="ARBA" id="ARBA00023235"/>
    </source>
</evidence>
<organism evidence="5">
    <name type="scientific">Dictyoglomus thermophilum</name>
    <dbReference type="NCBI Taxonomy" id="14"/>
    <lineage>
        <taxon>Bacteria</taxon>
        <taxon>Pseudomonadati</taxon>
        <taxon>Dictyoglomota</taxon>
        <taxon>Dictyoglomia</taxon>
        <taxon>Dictyoglomales</taxon>
        <taxon>Dictyoglomaceae</taxon>
        <taxon>Dictyoglomus</taxon>
    </lineage>
</organism>
<dbReference type="OMA" id="YPPFCLR"/>
<gene>
    <name evidence="5" type="primary">rpiB</name>
    <name evidence="5" type="ORF">ENU78_07765</name>
</gene>
<dbReference type="NCBIfam" id="NF004051">
    <property type="entry name" value="PRK05571.1"/>
    <property type="match status" value="1"/>
</dbReference>
<feature type="binding site" evidence="4">
    <location>
        <position position="99"/>
    </location>
    <ligand>
        <name>D-ribulose 5-phosphate</name>
        <dbReference type="ChEBI" id="CHEBI:58121"/>
    </ligand>
</feature>
<sequence length="148" mass="16598">MKIAIGADHAGYMLKEELKHWLDEWNIPYHDFGTYSPERVDYPDYGILVARAVAKGGFEKGILICGTGIGMSIVANKVKGIRAALCRDPYEAKLSREHNDANILALGGRILGFDLAKEIVRVWLNTEFSGGRHKVRIDKISRIEEDEL</sequence>
<proteinExistence type="inferred from homology"/>
<accession>A0A7C2GEJ4</accession>
<evidence type="ECO:0000256" key="4">
    <source>
        <dbReference type="PIRSR" id="PIRSR005384-2"/>
    </source>
</evidence>
<dbReference type="Pfam" id="PF02502">
    <property type="entry name" value="LacAB_rpiB"/>
    <property type="match status" value="1"/>
</dbReference>
<feature type="active site" description="Proton acceptor" evidence="3">
    <location>
        <position position="65"/>
    </location>
</feature>
<feature type="binding site" evidence="4">
    <location>
        <begin position="8"/>
        <end position="9"/>
    </location>
    <ligand>
        <name>D-ribulose 5-phosphate</name>
        <dbReference type="ChEBI" id="CHEBI:58121"/>
    </ligand>
</feature>
<dbReference type="Gene3D" id="3.40.1400.10">
    <property type="entry name" value="Sugar-phosphate isomerase, RpiB/LacA/LacB"/>
    <property type="match status" value="1"/>
</dbReference>
<dbReference type="GO" id="GO:0019316">
    <property type="term" value="P:D-allose catabolic process"/>
    <property type="evidence" value="ECO:0007669"/>
    <property type="project" value="TreeGrafter"/>
</dbReference>
<name>A0A7C2GEJ4_DICTH</name>
<dbReference type="InterPro" id="IPR003500">
    <property type="entry name" value="RpiB_LacA_LacB"/>
</dbReference>
<reference evidence="5" key="1">
    <citation type="journal article" date="2020" name="mSystems">
        <title>Genome- and Community-Level Interaction Insights into Carbon Utilization and Element Cycling Functions of Hydrothermarchaeota in Hydrothermal Sediment.</title>
        <authorList>
            <person name="Zhou Z."/>
            <person name="Liu Y."/>
            <person name="Xu W."/>
            <person name="Pan J."/>
            <person name="Luo Z.H."/>
            <person name="Li M."/>
        </authorList>
    </citation>
    <scope>NUCLEOTIDE SEQUENCE [LARGE SCALE GENOMIC DNA]</scope>
    <source>
        <strain evidence="5">SpSt-70</strain>
    </source>
</reference>
<dbReference type="SUPFAM" id="SSF89623">
    <property type="entry name" value="Ribose/Galactose isomerase RpiB/AlsB"/>
    <property type="match status" value="1"/>
</dbReference>
<dbReference type="PIRSF" id="PIRSF005384">
    <property type="entry name" value="RpiB_LacA_B"/>
    <property type="match status" value="1"/>
</dbReference>
<protein>
    <submittedName>
        <fullName evidence="5">Ribose 5-phosphate isomerase B</fullName>
        <ecNumber evidence="5">5.3.1.6</ecNumber>
    </submittedName>
</protein>
<dbReference type="NCBIfam" id="TIGR00689">
    <property type="entry name" value="rpiB_lacA_lacB"/>
    <property type="match status" value="1"/>
</dbReference>
<evidence type="ECO:0000256" key="1">
    <source>
        <dbReference type="ARBA" id="ARBA00008754"/>
    </source>
</evidence>
<evidence type="ECO:0000256" key="3">
    <source>
        <dbReference type="PIRSR" id="PIRSR005384-1"/>
    </source>
</evidence>
<dbReference type="InterPro" id="IPR036569">
    <property type="entry name" value="RpiB_LacA_LacB_sf"/>
</dbReference>
<dbReference type="PANTHER" id="PTHR30345">
    <property type="entry name" value="RIBOSE-5-PHOSPHATE ISOMERASE B"/>
    <property type="match status" value="1"/>
</dbReference>
<dbReference type="InterPro" id="IPR004785">
    <property type="entry name" value="RpiB"/>
</dbReference>
<feature type="binding site" evidence="4">
    <location>
        <begin position="66"/>
        <end position="70"/>
    </location>
    <ligand>
        <name>D-ribulose 5-phosphate</name>
        <dbReference type="ChEBI" id="CHEBI:58121"/>
    </ligand>
</feature>
<evidence type="ECO:0000313" key="5">
    <source>
        <dbReference type="EMBL" id="HGK24306.1"/>
    </source>
</evidence>
<comment type="caution">
    <text evidence="5">The sequence shown here is derived from an EMBL/GenBank/DDBJ whole genome shotgun (WGS) entry which is preliminary data.</text>
</comment>
<dbReference type="PANTHER" id="PTHR30345:SF0">
    <property type="entry name" value="DNA DAMAGE-REPAIR_TOLERATION PROTEIN DRT102"/>
    <property type="match status" value="1"/>
</dbReference>
<dbReference type="NCBIfam" id="TIGR01120">
    <property type="entry name" value="rpiB"/>
    <property type="match status" value="1"/>
</dbReference>
<dbReference type="RefSeq" id="WP_012548727.1">
    <property type="nucleotide sequence ID" value="NZ_VTFL01000003.1"/>
</dbReference>
<dbReference type="GO" id="GO:0009052">
    <property type="term" value="P:pentose-phosphate shunt, non-oxidative branch"/>
    <property type="evidence" value="ECO:0007669"/>
    <property type="project" value="TreeGrafter"/>
</dbReference>
<comment type="similarity">
    <text evidence="1">Belongs to the LacAB/RpiB family.</text>
</comment>
<keyword evidence="2 5" id="KW-0413">Isomerase</keyword>
<dbReference type="GO" id="GO:0004751">
    <property type="term" value="F:ribose-5-phosphate isomerase activity"/>
    <property type="evidence" value="ECO:0007669"/>
    <property type="project" value="UniProtKB-EC"/>
</dbReference>
<feature type="binding site" evidence="4">
    <location>
        <position position="132"/>
    </location>
    <ligand>
        <name>D-ribulose 5-phosphate</name>
        <dbReference type="ChEBI" id="CHEBI:58121"/>
    </ligand>
</feature>
<dbReference type="AlphaFoldDB" id="A0A7C2GEJ4"/>
<feature type="active site" description="Proton donor" evidence="3">
    <location>
        <position position="98"/>
    </location>
</feature>
<feature type="binding site" evidence="4">
    <location>
        <position position="136"/>
    </location>
    <ligand>
        <name>D-ribulose 5-phosphate</name>
        <dbReference type="ChEBI" id="CHEBI:58121"/>
    </ligand>
</feature>